<dbReference type="GO" id="GO:0004377">
    <property type="term" value="F:GDP-Man:Man(3)GlcNAc(2)-PP-Dol alpha-1,2-mannosyltransferase activity"/>
    <property type="evidence" value="ECO:0007669"/>
    <property type="project" value="UniProtKB-UniRule"/>
</dbReference>
<evidence type="ECO:0000256" key="5">
    <source>
        <dbReference type="ARBA" id="ARBA00022018"/>
    </source>
</evidence>
<dbReference type="Pfam" id="PF00534">
    <property type="entry name" value="Glycos_transf_1"/>
    <property type="match status" value="1"/>
</dbReference>
<evidence type="ECO:0000256" key="3">
    <source>
        <dbReference type="ARBA" id="ARBA00009481"/>
    </source>
</evidence>
<evidence type="ECO:0000313" key="18">
    <source>
        <dbReference type="EnsemblMetazoa" id="KAF7488646.1"/>
    </source>
</evidence>
<dbReference type="InterPro" id="IPR001296">
    <property type="entry name" value="Glyco_trans_1"/>
</dbReference>
<keyword evidence="8 14" id="KW-0812">Transmembrane</keyword>
<dbReference type="Pfam" id="PF15924">
    <property type="entry name" value="ALG11_N"/>
    <property type="match status" value="1"/>
</dbReference>
<evidence type="ECO:0000256" key="12">
    <source>
        <dbReference type="ARBA" id="ARBA00045065"/>
    </source>
</evidence>
<keyword evidence="7 14" id="KW-0808">Transferase</keyword>
<sequence length="468" mass="53819">MIVILSILIFSLLQFLIVFNLFSLCRYKIKRNEWKITDKRSKLIAFFHPFCNAGGGGERVLWSAIKTLHDRYPEHNIIIYSDSYGIDAKSILTKATKTFQLNLDASIHFVELRTCSLLAPHLYPVFTLLGQNLGSLIVGLEALIRCPPDVLIDTMGASFIYPIFRFLSSSKIISYTHYPIISADMLRVVANNQTTFNNHRLIANNRILTTIKLIYYRVFANLYWLAGKSAHVVMVNSSWTKNHIVKLWDCQVKVVYPPCNVTNLMQLNLRNKNPFKIISISQFRPEKNHQLQLTSLARLIDLLNEKGIKQMPMMTIIGSCRNGQDEERARQLKSKCNDLNIVDYVRFKINIDYEEMIKLIEEASIAIHTMIDEHFGISVVEFLAAGLLTLVHESGGPKMDIIEAEQNGFFANDCEEFAQKLLELITLPNDQIQKIRIRARKSIERFSQENFEAKFVETSAIIFEKLNY</sequence>
<reference evidence="17" key="2">
    <citation type="submission" date="2020-01" db="EMBL/GenBank/DDBJ databases">
        <authorList>
            <person name="Korhonen P.K.K."/>
            <person name="Guangxu M.G."/>
            <person name="Wang T.W."/>
            <person name="Stroehlein A.J.S."/>
            <person name="Young N.D."/>
            <person name="Ang C.-S.A."/>
            <person name="Fernando D.W.F."/>
            <person name="Lu H.L."/>
            <person name="Taylor S.T."/>
            <person name="Ehtesham M.E.M."/>
            <person name="Najaraj S.H.N."/>
            <person name="Harsha G.H.G."/>
            <person name="Madugundu A.M."/>
            <person name="Renuse S.R."/>
            <person name="Holt D.H."/>
            <person name="Pandey A.P."/>
            <person name="Papenfuss A.P."/>
            <person name="Gasser R.B.G."/>
            <person name="Fischer K.F."/>
        </authorList>
    </citation>
    <scope>NUCLEOTIDE SEQUENCE</scope>
    <source>
        <strain evidence="17">SSS_KF_BRIS2020</strain>
    </source>
</reference>
<evidence type="ECO:0000256" key="13">
    <source>
        <dbReference type="ARBA" id="ARBA00045128"/>
    </source>
</evidence>
<evidence type="ECO:0000256" key="7">
    <source>
        <dbReference type="ARBA" id="ARBA00022679"/>
    </source>
</evidence>
<evidence type="ECO:0000256" key="2">
    <source>
        <dbReference type="ARBA" id="ARBA00004922"/>
    </source>
</evidence>
<keyword evidence="19" id="KW-1185">Reference proteome</keyword>
<accession>A0A834R4M6</accession>
<dbReference type="UniPathway" id="UPA00378"/>
<keyword evidence="6 14" id="KW-0328">Glycosyltransferase</keyword>
<evidence type="ECO:0000259" key="15">
    <source>
        <dbReference type="Pfam" id="PF00534"/>
    </source>
</evidence>
<evidence type="ECO:0000256" key="8">
    <source>
        <dbReference type="ARBA" id="ARBA00022692"/>
    </source>
</evidence>
<dbReference type="Proteomes" id="UP000070412">
    <property type="component" value="Unassembled WGS sequence"/>
</dbReference>
<evidence type="ECO:0000256" key="6">
    <source>
        <dbReference type="ARBA" id="ARBA00022676"/>
    </source>
</evidence>
<evidence type="ECO:0000259" key="16">
    <source>
        <dbReference type="Pfam" id="PF15924"/>
    </source>
</evidence>
<comment type="subcellular location">
    <subcellularLocation>
        <location evidence="1">Endoplasmic reticulum membrane</location>
        <topology evidence="1">Single-pass membrane protein</topology>
    </subcellularLocation>
</comment>
<reference evidence="19" key="1">
    <citation type="journal article" date="2020" name="PLoS Negl. Trop. Dis.">
        <title>High-quality nuclear genome for Sarcoptes scabiei-A critical resource for a neglected parasite.</title>
        <authorList>
            <person name="Korhonen P.K."/>
            <person name="Gasser R.B."/>
            <person name="Ma G."/>
            <person name="Wang T."/>
            <person name="Stroehlein A.J."/>
            <person name="Young N.D."/>
            <person name="Ang C.S."/>
            <person name="Fernando D.D."/>
            <person name="Lu H.C."/>
            <person name="Taylor S."/>
            <person name="Reynolds S.L."/>
            <person name="Mofiz E."/>
            <person name="Najaraj S.H."/>
            <person name="Gowda H."/>
            <person name="Madugundu A."/>
            <person name="Renuse S."/>
            <person name="Holt D."/>
            <person name="Pandey A."/>
            <person name="Papenfuss A.T."/>
            <person name="Fischer K."/>
        </authorList>
    </citation>
    <scope>NUCLEOTIDE SEQUENCE [LARGE SCALE GENOMIC DNA]</scope>
</reference>
<dbReference type="OrthoDB" id="2276068at2759"/>
<dbReference type="InterPro" id="IPR038013">
    <property type="entry name" value="ALG11"/>
</dbReference>
<keyword evidence="9 14" id="KW-0256">Endoplasmic reticulum</keyword>
<dbReference type="GO" id="GO:0006487">
    <property type="term" value="P:protein N-linked glycosylation"/>
    <property type="evidence" value="ECO:0007669"/>
    <property type="project" value="TreeGrafter"/>
</dbReference>
<comment type="catalytic activity">
    <reaction evidence="12 14">
        <text>an alpha-D-Man-(1-&gt;3)-[alpha-D-Man-(1-&gt;6)]-beta-D-Man-(1-&gt;4)-beta-D-GlcNAc-(1-&gt;4)-alpha-D-GlcNAc-diphospho-di-trans,poly-cis-dolichol + 2 GDP-alpha-D-mannose = an alpha-D-Man-(1-&gt;2)-alpha-D-Man-(1-&gt;2)-alpha-D-Man-(1-&gt;3)-[alpha-D-Man-(1-&gt;6)]-beta-D-Man-(1-&gt;4)-beta-D-GlcNAc-(1-&gt;4)-alpha-D-GlcNAc-diphospho-di-trans,poly-cis-dolichol + 2 GDP + 2 H(+)</text>
        <dbReference type="Rhea" id="RHEA:29523"/>
        <dbReference type="Rhea" id="RHEA-COMP:19515"/>
        <dbReference type="Rhea" id="RHEA-COMP:19516"/>
        <dbReference type="ChEBI" id="CHEBI:15378"/>
        <dbReference type="ChEBI" id="CHEBI:57527"/>
        <dbReference type="ChEBI" id="CHEBI:58189"/>
        <dbReference type="ChEBI" id="CHEBI:132511"/>
        <dbReference type="ChEBI" id="CHEBI:132515"/>
        <dbReference type="EC" id="2.4.1.131"/>
    </reaction>
    <physiologicalReaction direction="left-to-right" evidence="12 14">
        <dbReference type="Rhea" id="RHEA:29524"/>
    </physiologicalReaction>
</comment>
<keyword evidence="10 14" id="KW-1133">Transmembrane helix</keyword>
<comment type="pathway">
    <text evidence="2 14">Protein modification; protein glycosylation.</text>
</comment>
<feature type="domain" description="ALG11 mannosyltransferase N-terminal" evidence="16">
    <location>
        <begin position="42"/>
        <end position="248"/>
    </location>
</feature>
<dbReference type="InterPro" id="IPR031814">
    <property type="entry name" value="ALG11_N"/>
</dbReference>
<evidence type="ECO:0000256" key="4">
    <source>
        <dbReference type="ARBA" id="ARBA00012645"/>
    </source>
</evidence>
<keyword evidence="11 14" id="KW-0472">Membrane</keyword>
<dbReference type="EC" id="2.4.1.131" evidence="4 14"/>
<gene>
    <name evidence="17" type="ORF">SSS_8045</name>
</gene>
<dbReference type="Gene3D" id="3.40.50.2000">
    <property type="entry name" value="Glycogen Phosphorylase B"/>
    <property type="match status" value="1"/>
</dbReference>
<evidence type="ECO:0000256" key="14">
    <source>
        <dbReference type="RuleBase" id="RU367051"/>
    </source>
</evidence>
<dbReference type="GO" id="GO:0005789">
    <property type="term" value="C:endoplasmic reticulum membrane"/>
    <property type="evidence" value="ECO:0007669"/>
    <property type="project" value="UniProtKB-SubCell"/>
</dbReference>
<dbReference type="CDD" id="cd03806">
    <property type="entry name" value="GT4_ALG11-like"/>
    <property type="match status" value="1"/>
</dbReference>
<dbReference type="PANTHER" id="PTHR45919">
    <property type="entry name" value="GDP-MAN:MAN(3)GLCNAC(2)-PP-DOL ALPHA-1,2-MANNOSYLTRANSFERASE"/>
    <property type="match status" value="1"/>
</dbReference>
<feature type="domain" description="Glycosyl transferase family 1" evidence="15">
    <location>
        <begin position="266"/>
        <end position="440"/>
    </location>
</feature>
<evidence type="ECO:0000256" key="9">
    <source>
        <dbReference type="ARBA" id="ARBA00022824"/>
    </source>
</evidence>
<dbReference type="EnsemblMetazoa" id="SSS_8045s_mrna">
    <property type="protein sequence ID" value="KAF7488646.1"/>
    <property type="gene ID" value="SSS_8045"/>
</dbReference>
<dbReference type="EMBL" id="WVUK01000065">
    <property type="protein sequence ID" value="KAF7488646.1"/>
    <property type="molecule type" value="Genomic_DNA"/>
</dbReference>
<evidence type="ECO:0000313" key="17">
    <source>
        <dbReference type="EMBL" id="KAF7488646.1"/>
    </source>
</evidence>
<dbReference type="SUPFAM" id="SSF53756">
    <property type="entry name" value="UDP-Glycosyltransferase/glycogen phosphorylase"/>
    <property type="match status" value="1"/>
</dbReference>
<feature type="transmembrane region" description="Helical" evidence="14">
    <location>
        <begin position="6"/>
        <end position="25"/>
    </location>
</feature>
<comment type="function">
    <text evidence="13">GDP-Man:Man(3)GlcNAc(2)-PP-Dol alpha-1,2-mannosyltransferase that operates in the biosynthetic pathway of dolichol-linked oligosaccharides, the glycan precursors employed in protein asparagine (N)-glycosylation. The assembly of dolichol-linked oligosaccharides begins on the cytosolic side of the endoplasmic reticulum membrane and finishes in its lumen. The sequential addition of sugars to dolichol pyrophosphate produces dolichol-linked oligosaccharides containing fourteen sugars, including two GlcNAcs, nine mannoses and three glucoses. Once assembled, the oligosaccharide is transferred from the lipid to nascent proteins by oligosaccharyltransferases. Catalyzes, on the cytoplasmic face of the endoplasmic reticulum, the addition of the fourth and fifth mannose residues to the dolichol-linked oligosaccharide chain, to produce Man(5)GlcNAc(2)-PP-dolichol core oligosaccharide. Man(5)GlcNAc(2)-PP-dolichol is a substrate for ALG3, the following enzyme in the biosynthetic pathway.</text>
</comment>
<organism evidence="17">
    <name type="scientific">Sarcoptes scabiei</name>
    <name type="common">Itch mite</name>
    <name type="synonym">Acarus scabiei</name>
    <dbReference type="NCBI Taxonomy" id="52283"/>
    <lineage>
        <taxon>Eukaryota</taxon>
        <taxon>Metazoa</taxon>
        <taxon>Ecdysozoa</taxon>
        <taxon>Arthropoda</taxon>
        <taxon>Chelicerata</taxon>
        <taxon>Arachnida</taxon>
        <taxon>Acari</taxon>
        <taxon>Acariformes</taxon>
        <taxon>Sarcoptiformes</taxon>
        <taxon>Astigmata</taxon>
        <taxon>Psoroptidia</taxon>
        <taxon>Sarcoptoidea</taxon>
        <taxon>Sarcoptidae</taxon>
        <taxon>Sarcoptinae</taxon>
        <taxon>Sarcoptes</taxon>
    </lineage>
</organism>
<comment type="similarity">
    <text evidence="3 14">Belongs to the glycosyltransferase group 1 family. Glycosyltransferase 4 subfamily.</text>
</comment>
<dbReference type="AlphaFoldDB" id="A0A834R4M6"/>
<evidence type="ECO:0000256" key="10">
    <source>
        <dbReference type="ARBA" id="ARBA00022989"/>
    </source>
</evidence>
<name>A0A834R4M6_SARSC</name>
<protein>
    <recommendedName>
        <fullName evidence="5 14">GDP-Man:Man(3)GlcNAc(2)-PP-Dol alpha-1,2-mannosyltransferase</fullName>
        <ecNumber evidence="4 14">2.4.1.131</ecNumber>
    </recommendedName>
</protein>
<evidence type="ECO:0000313" key="19">
    <source>
        <dbReference type="Proteomes" id="UP000070412"/>
    </source>
</evidence>
<evidence type="ECO:0000256" key="11">
    <source>
        <dbReference type="ARBA" id="ARBA00023136"/>
    </source>
</evidence>
<dbReference type="PANTHER" id="PTHR45919:SF1">
    <property type="entry name" value="GDP-MAN:MAN(3)GLCNAC(2)-PP-DOL ALPHA-1,2-MANNOSYLTRANSFERASE"/>
    <property type="match status" value="1"/>
</dbReference>
<proteinExistence type="inferred from homology"/>
<reference evidence="18" key="3">
    <citation type="submission" date="2022-06" db="UniProtKB">
        <authorList>
            <consortium name="EnsemblMetazoa"/>
        </authorList>
    </citation>
    <scope>IDENTIFICATION</scope>
</reference>
<evidence type="ECO:0000256" key="1">
    <source>
        <dbReference type="ARBA" id="ARBA00004389"/>
    </source>
</evidence>